<comment type="similarity">
    <text evidence="1">Belongs to the enoyl-CoA hydratase/isomerase family.</text>
</comment>
<dbReference type="SUPFAM" id="SSF52096">
    <property type="entry name" value="ClpP/crotonase"/>
    <property type="match status" value="1"/>
</dbReference>
<sequence>MDRAMTAALTTVTTDIDDGGLARVTLCRGDAGNAIGLRTARGLLDAARACERAPVRAVLLTAEGKSFCVGGDLREFSTLSGEALEKHLIAVTDALHEALRTFAALDAPMVAAVQGAVAGAGIGLAAAADVTLAADSATFTAAYTGIGYSPDAGASWFLPRLIGPKRALDLLLTNRRTSAAEAAELGLVSRVVPAGHLPEEAARTVEALRRGPTAAFGATRRLVAAGLISPLGPHLDREARALAAAAASDEGREGVAAFLGKRAPDFTGTASGT</sequence>
<dbReference type="InterPro" id="IPR029045">
    <property type="entry name" value="ClpP/crotonase-like_dom_sf"/>
</dbReference>
<organism evidence="2 3">
    <name type="scientific">Streptomyces endophyticus</name>
    <dbReference type="NCBI Taxonomy" id="714166"/>
    <lineage>
        <taxon>Bacteria</taxon>
        <taxon>Bacillati</taxon>
        <taxon>Actinomycetota</taxon>
        <taxon>Actinomycetes</taxon>
        <taxon>Kitasatosporales</taxon>
        <taxon>Streptomycetaceae</taxon>
        <taxon>Streptomyces</taxon>
    </lineage>
</organism>
<dbReference type="PANTHER" id="PTHR42964">
    <property type="entry name" value="ENOYL-COA HYDRATASE"/>
    <property type="match status" value="1"/>
</dbReference>
<gene>
    <name evidence="2" type="ORF">OKJ99_22155</name>
</gene>
<dbReference type="InterPro" id="IPR051683">
    <property type="entry name" value="Enoyl-CoA_Hydratase/Isomerase"/>
</dbReference>
<dbReference type="EMBL" id="JAOZYC010000130">
    <property type="protein sequence ID" value="MEB8340200.1"/>
    <property type="molecule type" value="Genomic_DNA"/>
</dbReference>
<name>A0ABU6FA28_9ACTN</name>
<dbReference type="Gene3D" id="3.90.226.10">
    <property type="entry name" value="2-enoyl-CoA Hydratase, Chain A, domain 1"/>
    <property type="match status" value="1"/>
</dbReference>
<dbReference type="InterPro" id="IPR001753">
    <property type="entry name" value="Enoyl-CoA_hydra/iso"/>
</dbReference>
<proteinExistence type="inferred from homology"/>
<evidence type="ECO:0000256" key="1">
    <source>
        <dbReference type="ARBA" id="ARBA00005254"/>
    </source>
</evidence>
<accession>A0ABU6FA28</accession>
<dbReference type="PANTHER" id="PTHR42964:SF1">
    <property type="entry name" value="POLYKETIDE BIOSYNTHESIS ENOYL-COA HYDRATASE PKSH-RELATED"/>
    <property type="match status" value="1"/>
</dbReference>
<dbReference type="Proteomes" id="UP001354931">
    <property type="component" value="Unassembled WGS sequence"/>
</dbReference>
<evidence type="ECO:0000313" key="2">
    <source>
        <dbReference type="EMBL" id="MEB8340200.1"/>
    </source>
</evidence>
<reference evidence="2 3" key="1">
    <citation type="submission" date="2022-10" db="EMBL/GenBank/DDBJ databases">
        <authorList>
            <person name="Xie J."/>
            <person name="Shen N."/>
        </authorList>
    </citation>
    <scope>NUCLEOTIDE SEQUENCE [LARGE SCALE GENOMIC DNA]</scope>
    <source>
        <strain evidence="2 3">YIM65594</strain>
    </source>
</reference>
<evidence type="ECO:0000313" key="3">
    <source>
        <dbReference type="Proteomes" id="UP001354931"/>
    </source>
</evidence>
<dbReference type="Pfam" id="PF00378">
    <property type="entry name" value="ECH_1"/>
    <property type="match status" value="1"/>
</dbReference>
<dbReference type="CDD" id="cd06558">
    <property type="entry name" value="crotonase-like"/>
    <property type="match status" value="1"/>
</dbReference>
<protein>
    <submittedName>
        <fullName evidence="2">Enoyl-CoA hydratase-related protein</fullName>
    </submittedName>
</protein>
<dbReference type="Gene3D" id="1.10.12.10">
    <property type="entry name" value="Lyase 2-enoyl-coa Hydratase, Chain A, domain 2"/>
    <property type="match status" value="1"/>
</dbReference>
<comment type="caution">
    <text evidence="2">The sequence shown here is derived from an EMBL/GenBank/DDBJ whole genome shotgun (WGS) entry which is preliminary data.</text>
</comment>
<keyword evidence="3" id="KW-1185">Reference proteome</keyword>
<dbReference type="InterPro" id="IPR014748">
    <property type="entry name" value="Enoyl-CoA_hydra_C"/>
</dbReference>
<dbReference type="RefSeq" id="WP_326018942.1">
    <property type="nucleotide sequence ID" value="NZ_JAOZYC010000130.1"/>
</dbReference>